<feature type="region of interest" description="Disordered" evidence="1">
    <location>
        <begin position="279"/>
        <end position="300"/>
    </location>
</feature>
<evidence type="ECO:0000313" key="2">
    <source>
        <dbReference type="EMBL" id="KAJ7624162.1"/>
    </source>
</evidence>
<proteinExistence type="predicted"/>
<dbReference type="EMBL" id="JARKIE010000620">
    <property type="protein sequence ID" value="KAJ7624162.1"/>
    <property type="molecule type" value="Genomic_DNA"/>
</dbReference>
<organism evidence="2 3">
    <name type="scientific">Mycena rosella</name>
    <name type="common">Pink bonnet</name>
    <name type="synonym">Agaricus rosellus</name>
    <dbReference type="NCBI Taxonomy" id="1033263"/>
    <lineage>
        <taxon>Eukaryota</taxon>
        <taxon>Fungi</taxon>
        <taxon>Dikarya</taxon>
        <taxon>Basidiomycota</taxon>
        <taxon>Agaricomycotina</taxon>
        <taxon>Agaricomycetes</taxon>
        <taxon>Agaricomycetidae</taxon>
        <taxon>Agaricales</taxon>
        <taxon>Marasmiineae</taxon>
        <taxon>Mycenaceae</taxon>
        <taxon>Mycena</taxon>
    </lineage>
</organism>
<feature type="region of interest" description="Disordered" evidence="1">
    <location>
        <begin position="1"/>
        <end position="46"/>
    </location>
</feature>
<comment type="caution">
    <text evidence="2">The sequence shown here is derived from an EMBL/GenBank/DDBJ whole genome shotgun (WGS) entry which is preliminary data.</text>
</comment>
<evidence type="ECO:0000313" key="3">
    <source>
        <dbReference type="Proteomes" id="UP001221757"/>
    </source>
</evidence>
<sequence length="512" mass="56695">MEASNLEEPSSARDWSAWCRGRSTSSGDPESAAESECEGEGNLKSDADMRRFAGSIQADAANRGSDGIERTLTSKRSNGVCASRHVPHSNSEWESEGCGLNGTRWGPDGCEELADTDSDAHWKAKSLAGSLGRPRDCATKIGKDRGGLRGSCASKCYYYQVWGSRVKSKGVQKTYLEEIIQDCGRTDDNPNGGVISSDRTCEIKARLGTKRPASFAEIQECEYGRTLKGSYGQKYYYNDPTSNYRLLTSPFESKYQRAFQQRLVPFPYTGYSQRITGDNSVSSGWRHRPKSPVSRDGDTSQQILRSIRALGLRRSLQSYTHIIQPGIARENRLTAHALLLRLRRRRTPYRHPCGSYLIRRAAAASPKSLGSGDARREGGLRAADLALAQRRVVHERARGVRDRARLYVKGSSHDQDVVDGGSKDSREVLMESDYESWCGDAAAGKESRGMPQSPHMRAAVGGMSTMIGHMSARGPMLVRVVKERREGRLRLDQDELEENLRMARASRRAASV</sequence>
<dbReference type="Proteomes" id="UP001221757">
    <property type="component" value="Unassembled WGS sequence"/>
</dbReference>
<evidence type="ECO:0000256" key="1">
    <source>
        <dbReference type="SAM" id="MobiDB-lite"/>
    </source>
</evidence>
<protein>
    <submittedName>
        <fullName evidence="2">Uncharacterized protein</fullName>
    </submittedName>
</protein>
<keyword evidence="3" id="KW-1185">Reference proteome</keyword>
<dbReference type="AlphaFoldDB" id="A0AAD7BKT5"/>
<accession>A0AAD7BKT5</accession>
<reference evidence="2" key="1">
    <citation type="submission" date="2023-03" db="EMBL/GenBank/DDBJ databases">
        <title>Massive genome expansion in bonnet fungi (Mycena s.s.) driven by repeated elements and novel gene families across ecological guilds.</title>
        <authorList>
            <consortium name="Lawrence Berkeley National Laboratory"/>
            <person name="Harder C.B."/>
            <person name="Miyauchi S."/>
            <person name="Viragh M."/>
            <person name="Kuo A."/>
            <person name="Thoen E."/>
            <person name="Andreopoulos B."/>
            <person name="Lu D."/>
            <person name="Skrede I."/>
            <person name="Drula E."/>
            <person name="Henrissat B."/>
            <person name="Morin E."/>
            <person name="Kohler A."/>
            <person name="Barry K."/>
            <person name="LaButti K."/>
            <person name="Morin E."/>
            <person name="Salamov A."/>
            <person name="Lipzen A."/>
            <person name="Mereny Z."/>
            <person name="Hegedus B."/>
            <person name="Baldrian P."/>
            <person name="Stursova M."/>
            <person name="Weitz H."/>
            <person name="Taylor A."/>
            <person name="Grigoriev I.V."/>
            <person name="Nagy L.G."/>
            <person name="Martin F."/>
            <person name="Kauserud H."/>
        </authorList>
    </citation>
    <scope>NUCLEOTIDE SEQUENCE</scope>
    <source>
        <strain evidence="2">CBHHK067</strain>
    </source>
</reference>
<name>A0AAD7BKT5_MYCRO</name>
<gene>
    <name evidence="2" type="ORF">B0H17DRAFT_1288610</name>
</gene>